<evidence type="ECO:0000313" key="2">
    <source>
        <dbReference type="Proteomes" id="UP001054945"/>
    </source>
</evidence>
<evidence type="ECO:0000313" key="1">
    <source>
        <dbReference type="EMBL" id="GIY13422.1"/>
    </source>
</evidence>
<sequence>MYVYVYETDQIRALNVQRKKFCDENSLSFSQFSPCTFCDSTRSLCSANMQIRDRGTTLRDQRHLSDMHTARNSPFIPVACGGLGIPPLPLFTTKKIEFDS</sequence>
<reference evidence="1 2" key="1">
    <citation type="submission" date="2021-06" db="EMBL/GenBank/DDBJ databases">
        <title>Caerostris extrusa draft genome.</title>
        <authorList>
            <person name="Kono N."/>
            <person name="Arakawa K."/>
        </authorList>
    </citation>
    <scope>NUCLEOTIDE SEQUENCE [LARGE SCALE GENOMIC DNA]</scope>
</reference>
<keyword evidence="2" id="KW-1185">Reference proteome</keyword>
<dbReference type="EMBL" id="BPLR01006937">
    <property type="protein sequence ID" value="GIY13422.1"/>
    <property type="molecule type" value="Genomic_DNA"/>
</dbReference>
<comment type="caution">
    <text evidence="1">The sequence shown here is derived from an EMBL/GenBank/DDBJ whole genome shotgun (WGS) entry which is preliminary data.</text>
</comment>
<accession>A0AAV4QZE5</accession>
<protein>
    <submittedName>
        <fullName evidence="1">Uncharacterized protein</fullName>
    </submittedName>
</protein>
<name>A0AAV4QZE5_CAEEX</name>
<dbReference type="AlphaFoldDB" id="A0AAV4QZE5"/>
<organism evidence="1 2">
    <name type="scientific">Caerostris extrusa</name>
    <name type="common">Bark spider</name>
    <name type="synonym">Caerostris bankana</name>
    <dbReference type="NCBI Taxonomy" id="172846"/>
    <lineage>
        <taxon>Eukaryota</taxon>
        <taxon>Metazoa</taxon>
        <taxon>Ecdysozoa</taxon>
        <taxon>Arthropoda</taxon>
        <taxon>Chelicerata</taxon>
        <taxon>Arachnida</taxon>
        <taxon>Araneae</taxon>
        <taxon>Araneomorphae</taxon>
        <taxon>Entelegynae</taxon>
        <taxon>Araneoidea</taxon>
        <taxon>Araneidae</taxon>
        <taxon>Caerostris</taxon>
    </lineage>
</organism>
<gene>
    <name evidence="1" type="ORF">CEXT_227601</name>
</gene>
<proteinExistence type="predicted"/>
<dbReference type="Proteomes" id="UP001054945">
    <property type="component" value="Unassembled WGS sequence"/>
</dbReference>